<reference evidence="2" key="1">
    <citation type="submission" date="2020-02" db="EMBL/GenBank/DDBJ databases">
        <authorList>
            <person name="Meier V. D."/>
        </authorList>
    </citation>
    <scope>NUCLEOTIDE SEQUENCE</scope>
    <source>
        <strain evidence="2">AVDCRST_MAG27</strain>
    </source>
</reference>
<dbReference type="Gene3D" id="3.40.30.10">
    <property type="entry name" value="Glutaredoxin"/>
    <property type="match status" value="1"/>
</dbReference>
<dbReference type="InterPro" id="IPR036282">
    <property type="entry name" value="Glutathione-S-Trfase_C_sf"/>
</dbReference>
<evidence type="ECO:0000313" key="2">
    <source>
        <dbReference type="EMBL" id="CAA9271620.1"/>
    </source>
</evidence>
<dbReference type="Pfam" id="PF13410">
    <property type="entry name" value="GST_C_2"/>
    <property type="match status" value="1"/>
</dbReference>
<name>A0A6J4J6F5_9PROT</name>
<evidence type="ECO:0000259" key="1">
    <source>
        <dbReference type="PROSITE" id="PS50404"/>
    </source>
</evidence>
<gene>
    <name evidence="2" type="ORF">AVDCRST_MAG27-3142</name>
</gene>
<proteinExistence type="predicted"/>
<keyword evidence="2" id="KW-0808">Transferase</keyword>
<dbReference type="PROSITE" id="PS50404">
    <property type="entry name" value="GST_NTER"/>
    <property type="match status" value="1"/>
</dbReference>
<dbReference type="SUPFAM" id="SSF47616">
    <property type="entry name" value="GST C-terminal domain-like"/>
    <property type="match status" value="1"/>
</dbReference>
<dbReference type="EMBL" id="CADCTD010000147">
    <property type="protein sequence ID" value="CAA9271620.1"/>
    <property type="molecule type" value="Genomic_DNA"/>
</dbReference>
<dbReference type="SUPFAM" id="SSF52833">
    <property type="entry name" value="Thioredoxin-like"/>
    <property type="match status" value="1"/>
</dbReference>
<dbReference type="GO" id="GO:0016740">
    <property type="term" value="F:transferase activity"/>
    <property type="evidence" value="ECO:0007669"/>
    <property type="project" value="UniProtKB-KW"/>
</dbReference>
<dbReference type="Gene3D" id="1.20.1050.10">
    <property type="match status" value="1"/>
</dbReference>
<sequence length="221" mass="23914">MYRGALAVRLRLWEISSAIEGIAMKLAYSLASPYVRKAMACAIARGLDGQIERWTVPTTDPALLPVNPLSKVPALVTGDGMALYDSPVICEYLDSIGDAPKLFPPPGPARWTALRRQALGDGIMDASQPRRREVALPQDQGRQDYIATQQGKVARALDVLEAEAGSLGLLADIGDITIGCALGYLDFRFPHEPWRPGHPTLEAWYAKVVALPPLAQTMPVG</sequence>
<dbReference type="InterPro" id="IPR036249">
    <property type="entry name" value="Thioredoxin-like_sf"/>
</dbReference>
<dbReference type="Pfam" id="PF13409">
    <property type="entry name" value="GST_N_2"/>
    <property type="match status" value="1"/>
</dbReference>
<accession>A0A6J4J6F5</accession>
<protein>
    <submittedName>
        <fullName evidence="2">Glutathione S-transferase family protein</fullName>
    </submittedName>
</protein>
<feature type="domain" description="GST N-terminal" evidence="1">
    <location>
        <begin position="22"/>
        <end position="101"/>
    </location>
</feature>
<organism evidence="2">
    <name type="scientific">uncultured Craurococcus sp</name>
    <dbReference type="NCBI Taxonomy" id="1135998"/>
    <lineage>
        <taxon>Bacteria</taxon>
        <taxon>Pseudomonadati</taxon>
        <taxon>Pseudomonadota</taxon>
        <taxon>Alphaproteobacteria</taxon>
        <taxon>Acetobacterales</taxon>
        <taxon>Acetobacteraceae</taxon>
        <taxon>Craurococcus</taxon>
        <taxon>environmental samples</taxon>
    </lineage>
</organism>
<dbReference type="AlphaFoldDB" id="A0A6J4J6F5"/>
<dbReference type="CDD" id="cd03205">
    <property type="entry name" value="GST_C_6"/>
    <property type="match status" value="1"/>
</dbReference>
<dbReference type="InterPro" id="IPR004045">
    <property type="entry name" value="Glutathione_S-Trfase_N"/>
</dbReference>